<comment type="subcellular location">
    <subcellularLocation>
        <location evidence="5">Cytoplasm</location>
    </subcellularLocation>
</comment>
<feature type="binding site" evidence="7">
    <location>
        <position position="416"/>
    </location>
    <ligand>
        <name>NAD(+)</name>
        <dbReference type="ChEBI" id="CHEBI:57540"/>
    </ligand>
</feature>
<comment type="caution">
    <text evidence="11">The sequence shown here is derived from an EMBL/GenBank/DDBJ whole genome shotgun (WGS) entry which is preliminary data.</text>
</comment>
<dbReference type="RefSeq" id="WP_134365116.1">
    <property type="nucleotide sequence ID" value="NZ_SOFY01000036.1"/>
</dbReference>
<comment type="pathway">
    <text evidence="5 8">Amino-acid biosynthesis; L-homocysteine biosynthesis; L-homocysteine from S-adenosyl-L-homocysteine: step 1/1.</text>
</comment>
<comment type="caution">
    <text evidence="5">Lacks conserved residue(s) required for the propagation of feature annotation.</text>
</comment>
<keyword evidence="5" id="KW-0963">Cytoplasm</keyword>
<feature type="binding site" evidence="5 6">
    <location>
        <position position="156"/>
    </location>
    <ligand>
        <name>substrate</name>
    </ligand>
</feature>
<keyword evidence="3 5" id="KW-0378">Hydrolase</keyword>
<dbReference type="PANTHER" id="PTHR23420:SF0">
    <property type="entry name" value="ADENOSYLHOMOCYSTEINASE"/>
    <property type="match status" value="1"/>
</dbReference>
<comment type="function">
    <text evidence="5">May play a key role in the regulation of the intracellular concentration of adenosylhomocysteine.</text>
</comment>
<dbReference type="PIRSF" id="PIRSF001109">
    <property type="entry name" value="Ad_hcy_hydrolase"/>
    <property type="match status" value="1"/>
</dbReference>
<feature type="binding site" evidence="5 6">
    <location>
        <position position="252"/>
    </location>
    <ligand>
        <name>substrate</name>
    </ligand>
</feature>
<keyword evidence="12" id="KW-1185">Reference proteome</keyword>
<evidence type="ECO:0000256" key="1">
    <source>
        <dbReference type="ARBA" id="ARBA00007122"/>
    </source>
</evidence>
<dbReference type="GO" id="GO:0033353">
    <property type="term" value="P:S-adenosylmethionine cycle"/>
    <property type="evidence" value="ECO:0007669"/>
    <property type="project" value="TreeGrafter"/>
</dbReference>
<feature type="binding site" evidence="5 6">
    <location>
        <position position="248"/>
    </location>
    <ligand>
        <name>substrate</name>
    </ligand>
</feature>
<dbReference type="InterPro" id="IPR036291">
    <property type="entry name" value="NAD(P)-bd_dom_sf"/>
</dbReference>
<feature type="binding site" evidence="5 7">
    <location>
        <position position="409"/>
    </location>
    <ligand>
        <name>NAD(+)</name>
        <dbReference type="ChEBI" id="CHEBI:57540"/>
    </ligand>
</feature>
<evidence type="ECO:0000256" key="5">
    <source>
        <dbReference type="HAMAP-Rule" id="MF_00563"/>
    </source>
</evidence>
<evidence type="ECO:0000256" key="7">
    <source>
        <dbReference type="PIRSR" id="PIRSR001109-2"/>
    </source>
</evidence>
<reference evidence="11 12" key="1">
    <citation type="submission" date="2019-03" db="EMBL/GenBank/DDBJ databases">
        <title>Genomics of glacier-inhabiting Cryobacterium strains.</title>
        <authorList>
            <person name="Liu Q."/>
            <person name="Xin Y.-H."/>
        </authorList>
    </citation>
    <scope>NUCLEOTIDE SEQUENCE [LARGE SCALE GENOMIC DNA]</scope>
    <source>
        <strain evidence="12">TMT1-22</strain>
    </source>
</reference>
<dbReference type="InterPro" id="IPR020082">
    <property type="entry name" value="S-Ado-L-homoCys_hydrolase_CS"/>
</dbReference>
<dbReference type="Pfam" id="PF05221">
    <property type="entry name" value="AdoHcyase"/>
    <property type="match status" value="1"/>
</dbReference>
<dbReference type="GO" id="GO:0006730">
    <property type="term" value="P:one-carbon metabolic process"/>
    <property type="evidence" value="ECO:0007669"/>
    <property type="project" value="UniProtKB-UniRule"/>
</dbReference>
<dbReference type="FunFam" id="3.40.50.720:FF:000004">
    <property type="entry name" value="Adenosylhomocysteinase"/>
    <property type="match status" value="1"/>
</dbReference>
<dbReference type="Gene3D" id="3.40.50.720">
    <property type="entry name" value="NAD(P)-binding Rossmann-like Domain"/>
    <property type="match status" value="1"/>
</dbReference>
<dbReference type="CDD" id="cd00401">
    <property type="entry name" value="SAHH"/>
    <property type="match status" value="1"/>
</dbReference>
<dbReference type="NCBIfam" id="NF004005">
    <property type="entry name" value="PRK05476.2-3"/>
    <property type="match status" value="1"/>
</dbReference>
<feature type="binding site" evidence="5">
    <location>
        <begin position="282"/>
        <end position="287"/>
    </location>
    <ligand>
        <name>NAD(+)</name>
        <dbReference type="ChEBI" id="CHEBI:57540"/>
    </ligand>
</feature>
<feature type="binding site" evidence="5 7">
    <location>
        <position position="305"/>
    </location>
    <ligand>
        <name>NAD(+)</name>
        <dbReference type="ChEBI" id="CHEBI:57540"/>
    </ligand>
</feature>
<keyword evidence="2 5" id="KW-0554">One-carbon metabolism</keyword>
<protein>
    <recommendedName>
        <fullName evidence="5">Adenosylhomocysteinase</fullName>
        <ecNumber evidence="5">3.13.2.1</ecNumber>
    </recommendedName>
    <alternativeName>
        <fullName evidence="5">S-adenosyl-L-homocysteine hydrolase</fullName>
        <shortName evidence="5">AdoHcyase</shortName>
    </alternativeName>
</protein>
<dbReference type="PROSITE" id="PS00739">
    <property type="entry name" value="ADOHCYASE_2"/>
    <property type="match status" value="1"/>
</dbReference>
<evidence type="ECO:0000256" key="8">
    <source>
        <dbReference type="RuleBase" id="RU000548"/>
    </source>
</evidence>
<dbReference type="PANTHER" id="PTHR23420">
    <property type="entry name" value="ADENOSYLHOMOCYSTEINASE"/>
    <property type="match status" value="1"/>
</dbReference>
<dbReference type="InterPro" id="IPR015878">
    <property type="entry name" value="Ado_hCys_hydrolase_NAD-bd"/>
</dbReference>
<dbReference type="SMART" id="SM00997">
    <property type="entry name" value="AdoHcyase_NAD"/>
    <property type="match status" value="1"/>
</dbReference>
<evidence type="ECO:0000313" key="11">
    <source>
        <dbReference type="EMBL" id="TFC48283.1"/>
    </source>
</evidence>
<dbReference type="NCBIfam" id="TIGR00936">
    <property type="entry name" value="ahcY"/>
    <property type="match status" value="1"/>
</dbReference>
<dbReference type="Pfam" id="PF00670">
    <property type="entry name" value="AdoHcyase_NAD"/>
    <property type="match status" value="1"/>
</dbReference>
<feature type="domain" description="S-adenosyl-L-homocysteine hydrolase NAD binding" evidence="10">
    <location>
        <begin position="253"/>
        <end position="415"/>
    </location>
</feature>
<evidence type="ECO:0000259" key="10">
    <source>
        <dbReference type="SMART" id="SM00997"/>
    </source>
</evidence>
<organism evidence="11 12">
    <name type="scientific">Cryobacterium shii</name>
    <dbReference type="NCBI Taxonomy" id="1259235"/>
    <lineage>
        <taxon>Bacteria</taxon>
        <taxon>Bacillati</taxon>
        <taxon>Actinomycetota</taxon>
        <taxon>Actinomycetes</taxon>
        <taxon>Micrococcales</taxon>
        <taxon>Microbacteriaceae</taxon>
        <taxon>Cryobacterium</taxon>
    </lineage>
</organism>
<feature type="binding site" evidence="5 7">
    <location>
        <begin position="219"/>
        <end position="221"/>
    </location>
    <ligand>
        <name>NAD(+)</name>
        <dbReference type="ChEBI" id="CHEBI:57540"/>
    </ligand>
</feature>
<dbReference type="Proteomes" id="UP000297403">
    <property type="component" value="Unassembled WGS sequence"/>
</dbReference>
<accession>A0AAQ2C6W1</accession>
<evidence type="ECO:0000256" key="6">
    <source>
        <dbReference type="PIRSR" id="PIRSR001109-1"/>
    </source>
</evidence>
<dbReference type="HAMAP" id="MF_00563">
    <property type="entry name" value="AdoHcyase"/>
    <property type="match status" value="1"/>
</dbReference>
<comment type="cofactor">
    <cofactor evidence="5 7 8">
        <name>NAD(+)</name>
        <dbReference type="ChEBI" id="CHEBI:57540"/>
    </cofactor>
    <text evidence="5 7 8">Binds 1 NAD(+) per subunit.</text>
</comment>
<proteinExistence type="inferred from homology"/>
<dbReference type="GO" id="GO:0004013">
    <property type="term" value="F:adenosylhomocysteinase activity"/>
    <property type="evidence" value="ECO:0007669"/>
    <property type="project" value="UniProtKB-UniRule"/>
</dbReference>
<dbReference type="GO" id="GO:0005829">
    <property type="term" value="C:cytosol"/>
    <property type="evidence" value="ECO:0007669"/>
    <property type="project" value="TreeGrafter"/>
</dbReference>
<feature type="binding site" evidence="5">
    <location>
        <position position="340"/>
    </location>
    <ligand>
        <name>NAD(+)</name>
        <dbReference type="ChEBI" id="CHEBI:57540"/>
    </ligand>
</feature>
<dbReference type="AlphaFoldDB" id="A0AAQ2C6W1"/>
<dbReference type="EC" id="3.13.2.1" evidence="5"/>
<evidence type="ECO:0000256" key="3">
    <source>
        <dbReference type="ARBA" id="ARBA00022801"/>
    </source>
</evidence>
<dbReference type="Gene3D" id="3.40.50.1480">
    <property type="entry name" value="Adenosylhomocysteinase-like"/>
    <property type="match status" value="1"/>
</dbReference>
<dbReference type="InterPro" id="IPR000043">
    <property type="entry name" value="Adenosylhomocysteinase-like"/>
</dbReference>
<name>A0AAQ2C6W1_9MICO</name>
<keyword evidence="4 5" id="KW-0520">NAD</keyword>
<dbReference type="SMART" id="SM00996">
    <property type="entry name" value="AdoHcyase"/>
    <property type="match status" value="1"/>
</dbReference>
<evidence type="ECO:0000256" key="4">
    <source>
        <dbReference type="ARBA" id="ARBA00023027"/>
    </source>
</evidence>
<feature type="binding site" evidence="5 6">
    <location>
        <position position="218"/>
    </location>
    <ligand>
        <name>substrate</name>
    </ligand>
</feature>
<dbReference type="EMBL" id="SOFY01000036">
    <property type="protein sequence ID" value="TFC48283.1"/>
    <property type="molecule type" value="Genomic_DNA"/>
</dbReference>
<comment type="similarity">
    <text evidence="1 5 9">Belongs to the adenosylhomocysteinase family.</text>
</comment>
<sequence>MTAVSPSSSTVSAFKIADVSLAEAGRHQLRLAENEMPGLMALRAEFAESQPLAGARIAGSLHMTVQTAVLIETLVALGAQVRWASCNIFSTQDDAAAAIAVGPTGTPESPAGVPVFAWKGESLEEYWWCTEQIFDWSAEAAAAGEAWSGPNLILDDGGDATMLVHKGREFELAGVVPVTTDADSHEYGVVLAALRRSLETSSDRWTRIAEALTGVTEETTTGVHRLYELAAAGQLLFPAINVNDSVTKSKFDNKYGIRHSLPDGLNRATDVLIGGKVVFVAGYGDVGKGAAEALRGQGARVIVSEIDPINALQAAMDGFQVARIESVAPQIDIFVSGTGNFNVITTEHMLRMKHLAIIANVGHFDNEIDMAALESLDGAVRIEIKPQVDEWRLPSGRSVLVLSEGRLMNLGNATGHPSFVMSNSFTNQVLAQIELHCYREKYPVGVYVLPKHLDEKVARLHLDALGVELTVLTPEQSAYIGVPIEGPYKVDQYRY</sequence>
<evidence type="ECO:0000313" key="12">
    <source>
        <dbReference type="Proteomes" id="UP000297403"/>
    </source>
</evidence>
<gene>
    <name evidence="5" type="primary">ahcY</name>
    <name evidence="11" type="ORF">E3O49_07640</name>
</gene>
<evidence type="ECO:0000256" key="2">
    <source>
        <dbReference type="ARBA" id="ARBA00022563"/>
    </source>
</evidence>
<evidence type="ECO:0000256" key="9">
    <source>
        <dbReference type="RuleBase" id="RU004166"/>
    </source>
</evidence>
<feature type="binding site" evidence="7">
    <location>
        <position position="310"/>
    </location>
    <ligand>
        <name>NAD(+)</name>
        <dbReference type="ChEBI" id="CHEBI:57540"/>
    </ligand>
</feature>
<dbReference type="SUPFAM" id="SSF51735">
    <property type="entry name" value="NAD(P)-binding Rossmann-fold domains"/>
    <property type="match status" value="1"/>
</dbReference>
<comment type="catalytic activity">
    <reaction evidence="5 8">
        <text>S-adenosyl-L-homocysteine + H2O = L-homocysteine + adenosine</text>
        <dbReference type="Rhea" id="RHEA:21708"/>
        <dbReference type="ChEBI" id="CHEBI:15377"/>
        <dbReference type="ChEBI" id="CHEBI:16335"/>
        <dbReference type="ChEBI" id="CHEBI:57856"/>
        <dbReference type="ChEBI" id="CHEBI:58199"/>
        <dbReference type="EC" id="3.13.2.1"/>
    </reaction>
</comment>
<dbReference type="SUPFAM" id="SSF52283">
    <property type="entry name" value="Formate/glycerate dehydrogenase catalytic domain-like"/>
    <property type="match status" value="1"/>
</dbReference>
<dbReference type="PROSITE" id="PS00738">
    <property type="entry name" value="ADOHCYASE_1"/>
    <property type="match status" value="1"/>
</dbReference>
<feature type="binding site" evidence="7">
    <location>
        <begin position="284"/>
        <end position="289"/>
    </location>
    <ligand>
        <name>NAD(+)</name>
        <dbReference type="ChEBI" id="CHEBI:57540"/>
    </ligand>
</feature>
<feature type="binding site" evidence="5 6">
    <location>
        <position position="64"/>
    </location>
    <ligand>
        <name>substrate</name>
    </ligand>
</feature>
<dbReference type="GO" id="GO:0071269">
    <property type="term" value="P:L-homocysteine biosynthetic process"/>
    <property type="evidence" value="ECO:0007669"/>
    <property type="project" value="UniProtKB-UniRule"/>
</dbReference>
<dbReference type="InterPro" id="IPR042172">
    <property type="entry name" value="Adenosylhomocyst_ase-like_sf"/>
</dbReference>
<feature type="binding site" evidence="5">
    <location>
        <position position="253"/>
    </location>
    <ligand>
        <name>NAD(+)</name>
        <dbReference type="ChEBI" id="CHEBI:57540"/>
    </ligand>
</feature>